<keyword evidence="3 9" id="KW-1133">Transmembrane helix</keyword>
<gene>
    <name evidence="11" type="ORF">P5673_002461</name>
</gene>
<keyword evidence="6 8" id="KW-0675">Receptor</keyword>
<keyword evidence="7 8" id="KW-0807">Transducer</keyword>
<name>A0AAD9R343_ACRCE</name>
<dbReference type="Pfam" id="PF00001">
    <property type="entry name" value="7tm_1"/>
    <property type="match status" value="1"/>
</dbReference>
<dbReference type="PANTHER" id="PTHR24243:SF208">
    <property type="entry name" value="PYROKININ-1 RECEPTOR"/>
    <property type="match status" value="1"/>
</dbReference>
<comment type="subcellular location">
    <subcellularLocation>
        <location evidence="1">Membrane</location>
        <topology evidence="1">Multi-pass membrane protein</topology>
    </subcellularLocation>
</comment>
<dbReference type="PRINTS" id="PR00237">
    <property type="entry name" value="GPCRRHODOPSN"/>
</dbReference>
<dbReference type="Gene3D" id="1.20.1070.10">
    <property type="entry name" value="Rhodopsin 7-helix transmembrane proteins"/>
    <property type="match status" value="1"/>
</dbReference>
<keyword evidence="12" id="KW-1185">Reference proteome</keyword>
<dbReference type="PANTHER" id="PTHR24243">
    <property type="entry name" value="G-PROTEIN COUPLED RECEPTOR"/>
    <property type="match status" value="1"/>
</dbReference>
<feature type="transmembrane region" description="Helical" evidence="9">
    <location>
        <begin position="152"/>
        <end position="173"/>
    </location>
</feature>
<feature type="transmembrane region" description="Helical" evidence="9">
    <location>
        <begin position="33"/>
        <end position="55"/>
    </location>
</feature>
<evidence type="ECO:0000256" key="3">
    <source>
        <dbReference type="ARBA" id="ARBA00022989"/>
    </source>
</evidence>
<evidence type="ECO:0000256" key="4">
    <source>
        <dbReference type="ARBA" id="ARBA00023040"/>
    </source>
</evidence>
<dbReference type="SMART" id="SM01381">
    <property type="entry name" value="7TM_GPCR_Srsx"/>
    <property type="match status" value="1"/>
</dbReference>
<dbReference type="EMBL" id="JARQWQ010000004">
    <property type="protein sequence ID" value="KAK2572244.1"/>
    <property type="molecule type" value="Genomic_DNA"/>
</dbReference>
<comment type="caution">
    <text evidence="11">The sequence shown here is derived from an EMBL/GenBank/DDBJ whole genome shotgun (WGS) entry which is preliminary data.</text>
</comment>
<feature type="transmembrane region" description="Helical" evidence="9">
    <location>
        <begin position="112"/>
        <end position="131"/>
    </location>
</feature>
<evidence type="ECO:0000256" key="1">
    <source>
        <dbReference type="ARBA" id="ARBA00004141"/>
    </source>
</evidence>
<feature type="transmembrane region" description="Helical" evidence="9">
    <location>
        <begin position="251"/>
        <end position="271"/>
    </location>
</feature>
<dbReference type="AlphaFoldDB" id="A0AAD9R343"/>
<accession>A0AAD9R343</accession>
<dbReference type="SUPFAM" id="SSF81321">
    <property type="entry name" value="Family A G protein-coupled receptor-like"/>
    <property type="match status" value="1"/>
</dbReference>
<comment type="similarity">
    <text evidence="8">Belongs to the G-protein coupled receptor 1 family.</text>
</comment>
<dbReference type="PROSITE" id="PS50262">
    <property type="entry name" value="G_PROTEIN_RECEP_F1_2"/>
    <property type="match status" value="1"/>
</dbReference>
<evidence type="ECO:0000313" key="11">
    <source>
        <dbReference type="EMBL" id="KAK2572244.1"/>
    </source>
</evidence>
<dbReference type="GO" id="GO:0016020">
    <property type="term" value="C:membrane"/>
    <property type="evidence" value="ECO:0007669"/>
    <property type="project" value="UniProtKB-SubCell"/>
</dbReference>
<feature type="transmembrane region" description="Helical" evidence="9">
    <location>
        <begin position="67"/>
        <end position="92"/>
    </location>
</feature>
<evidence type="ECO:0000256" key="9">
    <source>
        <dbReference type="SAM" id="Phobius"/>
    </source>
</evidence>
<evidence type="ECO:0000256" key="7">
    <source>
        <dbReference type="ARBA" id="ARBA00023224"/>
    </source>
</evidence>
<sequence length="344" mass="38483">MDLSNNISSNYSKEASLGCDFVDNSPTVQVAKLVVLSIILVISLLGNALLIVIVYKRRELRKTANYFVVNMAVSDFVFPLQMIPFFLAQIAANSMNWPVSGTLGSILCKLGVFLRRVSATVSVGSLLCIAFDRCIAVMWPMKARLITPTRRAIALAGTWVAALVINCTDLYVYDLVTKGNTNLCKMLPGKQTEAISYIGYTRRFIYIGPLIVITVLYSRTIMTLRRKDKFLSHSEAPRAVKNKQRAIKTSFSVVITIVVCFLPWFFVLPLIDFLACSLLRELLFLAYVMFFLSSLINPLVCMLCVQSFRKGLIDVVGSCGWSSKERTCHYNLEPRGQDDHVTPT</sequence>
<reference evidence="11" key="2">
    <citation type="journal article" date="2023" name="Science">
        <title>Genomic signatures of disease resistance in endangered staghorn corals.</title>
        <authorList>
            <person name="Vollmer S.V."/>
            <person name="Selwyn J.D."/>
            <person name="Despard B.A."/>
            <person name="Roesel C.L."/>
        </authorList>
    </citation>
    <scope>NUCLEOTIDE SEQUENCE</scope>
    <source>
        <strain evidence="11">K2</strain>
    </source>
</reference>
<dbReference type="CDD" id="cd00637">
    <property type="entry name" value="7tm_classA_rhodopsin-like"/>
    <property type="match status" value="1"/>
</dbReference>
<organism evidence="11 12">
    <name type="scientific">Acropora cervicornis</name>
    <name type="common">Staghorn coral</name>
    <dbReference type="NCBI Taxonomy" id="6130"/>
    <lineage>
        <taxon>Eukaryota</taxon>
        <taxon>Metazoa</taxon>
        <taxon>Cnidaria</taxon>
        <taxon>Anthozoa</taxon>
        <taxon>Hexacorallia</taxon>
        <taxon>Scleractinia</taxon>
        <taxon>Astrocoeniina</taxon>
        <taxon>Acroporidae</taxon>
        <taxon>Acropora</taxon>
    </lineage>
</organism>
<reference evidence="11" key="1">
    <citation type="journal article" date="2023" name="G3 (Bethesda)">
        <title>Whole genome assembly and annotation of the endangered Caribbean coral Acropora cervicornis.</title>
        <authorList>
            <person name="Selwyn J.D."/>
            <person name="Vollmer S.V."/>
        </authorList>
    </citation>
    <scope>NUCLEOTIDE SEQUENCE</scope>
    <source>
        <strain evidence="11">K2</strain>
    </source>
</reference>
<keyword evidence="5 9" id="KW-0472">Membrane</keyword>
<evidence type="ECO:0000259" key="10">
    <source>
        <dbReference type="PROSITE" id="PS50262"/>
    </source>
</evidence>
<keyword evidence="2 8" id="KW-0812">Transmembrane</keyword>
<evidence type="ECO:0000256" key="2">
    <source>
        <dbReference type="ARBA" id="ARBA00022692"/>
    </source>
</evidence>
<feature type="domain" description="G-protein coupled receptors family 1 profile" evidence="10">
    <location>
        <begin position="46"/>
        <end position="301"/>
    </location>
</feature>
<evidence type="ECO:0000256" key="8">
    <source>
        <dbReference type="RuleBase" id="RU000688"/>
    </source>
</evidence>
<feature type="transmembrane region" description="Helical" evidence="9">
    <location>
        <begin position="283"/>
        <end position="305"/>
    </location>
</feature>
<feature type="transmembrane region" description="Helical" evidence="9">
    <location>
        <begin position="204"/>
        <end position="222"/>
    </location>
</feature>
<dbReference type="GO" id="GO:0004930">
    <property type="term" value="F:G protein-coupled receptor activity"/>
    <property type="evidence" value="ECO:0007669"/>
    <property type="project" value="UniProtKB-KW"/>
</dbReference>
<dbReference type="PROSITE" id="PS00237">
    <property type="entry name" value="G_PROTEIN_RECEP_F1_1"/>
    <property type="match status" value="1"/>
</dbReference>
<protein>
    <submittedName>
        <fullName evidence="11">Galanin receptor 2b</fullName>
    </submittedName>
</protein>
<proteinExistence type="inferred from homology"/>
<evidence type="ECO:0000256" key="6">
    <source>
        <dbReference type="ARBA" id="ARBA00023170"/>
    </source>
</evidence>
<keyword evidence="4 8" id="KW-0297">G-protein coupled receptor</keyword>
<dbReference type="Proteomes" id="UP001249851">
    <property type="component" value="Unassembled WGS sequence"/>
</dbReference>
<evidence type="ECO:0000256" key="5">
    <source>
        <dbReference type="ARBA" id="ARBA00023136"/>
    </source>
</evidence>
<dbReference type="InterPro" id="IPR000276">
    <property type="entry name" value="GPCR_Rhodpsn"/>
</dbReference>
<evidence type="ECO:0000313" key="12">
    <source>
        <dbReference type="Proteomes" id="UP001249851"/>
    </source>
</evidence>
<dbReference type="InterPro" id="IPR017452">
    <property type="entry name" value="GPCR_Rhodpsn_7TM"/>
</dbReference>